<dbReference type="EMBL" id="AB016432">
    <property type="protein sequence ID" value="BAA32010.1"/>
    <property type="molecule type" value="Genomic_DNA"/>
</dbReference>
<reference evidence="3" key="1">
    <citation type="journal article" date="1996" name="Arch. Virol.">
        <title>Identification of a potential Marek's disease virus serotype 2 glycoprotein D gene with homology to herpes simplex virus glycoprotein D.</title>
        <authorList>
            <person name="Jang H.K."/>
            <person name="Ono M."/>
            <person name="Kato Y."/>
            <person name="Tohya Y."/>
            <person name="Niikura M."/>
            <person name="Mikami T."/>
        </authorList>
    </citation>
    <scope>NUCLEOTIDE SEQUENCE</scope>
    <source>
        <strain evidence="3">HPRS24</strain>
    </source>
</reference>
<name>O89268_9ALPH</name>
<evidence type="ECO:0000313" key="3">
    <source>
        <dbReference type="EMBL" id="BAA32010.1"/>
    </source>
</evidence>
<dbReference type="SUPFAM" id="SSF56112">
    <property type="entry name" value="Protein kinase-like (PK-like)"/>
    <property type="match status" value="1"/>
</dbReference>
<sequence length="391" mass="43709">METNELSSKVSDYNANRPYETIRSDTSDTDPSVSCGTLSDKDGDDEESIDLSKVPNATNVGAGEDCTSPNDGRTELCRTTSVTGPASVVRMQYNIISPLPPSSEGRVFVCTRWDDVSNKKVIVKVVTGGRDPGREIEIVKTLSHCAIIQLIHAYSWKSTVCMVMRKYKCDLFTYVDRKESIPLKDVIVIERRLLEALVYLHGKGVIHRDVKTENIFLDYPGNAVLGDFGAACKLDMHDNSPKCYGWAGTMETNSPELLALDPYCAKTDIWSAGLVLFEMSAKKRTLFGKQVKTSSSQLRALIRCLQIHALEFPQDESTTLCKQFKQYAIPLRPPFSIPEVVRRNIPSMDVEYTIAKMLTFDQEFRPSAQDILAFPLFVKEAPQNLQALFVP</sequence>
<dbReference type="PANTHER" id="PTHR44167">
    <property type="entry name" value="OVARIAN-SPECIFIC SERINE/THREONINE-PROTEIN KINASE LOK-RELATED"/>
    <property type="match status" value="1"/>
</dbReference>
<dbReference type="GO" id="GO:0004674">
    <property type="term" value="F:protein serine/threonine kinase activity"/>
    <property type="evidence" value="ECO:0007669"/>
    <property type="project" value="TreeGrafter"/>
</dbReference>
<reference evidence="3" key="2">
    <citation type="journal article" date="1996" name="J. Vet. Med. Sci.">
        <title>Marek's disease virus serotype 2 glycoprotein I gene: nucleotide sequence and expression by a recombinant baculovirus.</title>
        <authorList>
            <person name="Jang H.K."/>
            <person name="Ono M."/>
            <person name="Kim T.J."/>
            <person name="Cai J.S."/>
            <person name="Tsushima Y."/>
            <person name="Niikura M."/>
            <person name="Mikami T."/>
        </authorList>
    </citation>
    <scope>NUCLEOTIDE SEQUENCE</scope>
    <source>
        <strain evidence="3">HPRS24</strain>
    </source>
</reference>
<feature type="compositionally biased region" description="Polar residues" evidence="1">
    <location>
        <begin position="1"/>
        <end position="14"/>
    </location>
</feature>
<dbReference type="PROSITE" id="PS00108">
    <property type="entry name" value="PROTEIN_KINASE_ST"/>
    <property type="match status" value="1"/>
</dbReference>
<dbReference type="InterPro" id="IPR011009">
    <property type="entry name" value="Kinase-like_dom_sf"/>
</dbReference>
<keyword evidence="3" id="KW-0418">Kinase</keyword>
<dbReference type="Gene3D" id="1.10.510.10">
    <property type="entry name" value="Transferase(Phosphotransferase) domain 1"/>
    <property type="match status" value="1"/>
</dbReference>
<dbReference type="PROSITE" id="PS50011">
    <property type="entry name" value="PROTEIN_KINASE_DOM"/>
    <property type="match status" value="1"/>
</dbReference>
<feature type="domain" description="Protein kinase" evidence="2">
    <location>
        <begin position="93"/>
        <end position="377"/>
    </location>
</feature>
<accession>O89268</accession>
<organism evidence="3">
    <name type="scientific">Marek's disease virus serotype 2 MDV2</name>
    <dbReference type="NCBI Taxonomy" id="36353"/>
    <lineage>
        <taxon>Viruses</taxon>
        <taxon>Duplodnaviria</taxon>
        <taxon>Heunggongvirae</taxon>
        <taxon>Peploviricota</taxon>
        <taxon>Herviviricetes</taxon>
        <taxon>Herpesvirales</taxon>
        <taxon>Orthoherpesviridae</taxon>
        <taxon>Alphaherpesvirinae</taxon>
        <taxon>Mardivirus</taxon>
        <taxon>Mardivirus gallidalpha3</taxon>
        <taxon>Gallid alphaherpesvirus 3</taxon>
    </lineage>
</organism>
<keyword evidence="3" id="KW-0808">Transferase</keyword>
<dbReference type="InterPro" id="IPR008271">
    <property type="entry name" value="Ser/Thr_kinase_AS"/>
</dbReference>
<evidence type="ECO:0000256" key="1">
    <source>
        <dbReference type="SAM" id="MobiDB-lite"/>
    </source>
</evidence>
<dbReference type="GO" id="GO:0005524">
    <property type="term" value="F:ATP binding"/>
    <property type="evidence" value="ECO:0007669"/>
    <property type="project" value="InterPro"/>
</dbReference>
<evidence type="ECO:0000259" key="2">
    <source>
        <dbReference type="PROSITE" id="PS50011"/>
    </source>
</evidence>
<reference evidence="3" key="3">
    <citation type="journal article" date="1997" name="Virus Res.">
        <title>Characterization and expression of the Marek's disease virus serotype 2 glycoprotein E in recombinant baculovirus-infected cells: initial analysis of its DNA sequence and antigenic properties.</title>
        <authorList>
            <person name="Jang H.K."/>
            <person name="Niikura M."/>
            <person name="Song C.S."/>
            <person name="Mikami T."/>
        </authorList>
    </citation>
    <scope>NUCLEOTIDE SEQUENCE</scope>
    <source>
        <strain evidence="3">HPRS24</strain>
    </source>
</reference>
<dbReference type="CDD" id="cd00180">
    <property type="entry name" value="PKc"/>
    <property type="match status" value="1"/>
</dbReference>
<dbReference type="Pfam" id="PF00069">
    <property type="entry name" value="Pkinase"/>
    <property type="match status" value="1"/>
</dbReference>
<proteinExistence type="predicted"/>
<dbReference type="SMART" id="SM00220">
    <property type="entry name" value="S_TKc"/>
    <property type="match status" value="1"/>
</dbReference>
<dbReference type="PANTHER" id="PTHR44167:SF24">
    <property type="entry name" value="SERINE_THREONINE-PROTEIN KINASE CHK2"/>
    <property type="match status" value="1"/>
</dbReference>
<dbReference type="InterPro" id="IPR000719">
    <property type="entry name" value="Prot_kinase_dom"/>
</dbReference>
<feature type="region of interest" description="Disordered" evidence="1">
    <location>
        <begin position="1"/>
        <end position="50"/>
    </location>
</feature>
<protein>
    <submittedName>
        <fullName evidence="3">Protein kinase</fullName>
    </submittedName>
</protein>
<gene>
    <name evidence="3" type="primary">US3</name>
</gene>
<reference evidence="3" key="4">
    <citation type="journal article" date="1998" name="Virus Res.">
        <title>The genetic organization and transcriptional analysis of the short unique region in the genome of nononcogenic Marek's disease virus serotype 2.</title>
        <authorList>
            <person name="Jang H.K."/>
            <person name="Ono M."/>
            <person name="Kim T.J."/>
            <person name="Izumiya Y."/>
            <person name="Damiani A.M."/>
            <person name="Matsumura T."/>
            <person name="Niikura M."/>
            <person name="Kai C."/>
            <person name="Mikami T."/>
        </authorList>
    </citation>
    <scope>NUCLEOTIDE SEQUENCE</scope>
    <source>
        <strain evidence="3">HPRS24</strain>
    </source>
</reference>
<dbReference type="Gene3D" id="3.30.200.20">
    <property type="entry name" value="Phosphorylase Kinase, domain 1"/>
    <property type="match status" value="1"/>
</dbReference>